<evidence type="ECO:0000313" key="7">
    <source>
        <dbReference type="EMBL" id="MBC8431765.1"/>
    </source>
</evidence>
<evidence type="ECO:0000256" key="3">
    <source>
        <dbReference type="ARBA" id="ARBA00022723"/>
    </source>
</evidence>
<feature type="domain" description="Radical SAM core" evidence="6">
    <location>
        <begin position="9"/>
        <end position="160"/>
    </location>
</feature>
<keyword evidence="4" id="KW-0408">Iron</keyword>
<dbReference type="PANTHER" id="PTHR11228:SF34">
    <property type="entry name" value="TUNGSTEN-CONTAINING ALDEHYDE FERREDOXIN OXIDOREDUCTASE COFACTOR MODIFYING PROTEIN"/>
    <property type="match status" value="1"/>
</dbReference>
<dbReference type="Proteomes" id="UP000605201">
    <property type="component" value="Unassembled WGS sequence"/>
</dbReference>
<name>A0A8J6TS63_9BACT</name>
<proteinExistence type="predicted"/>
<dbReference type="SUPFAM" id="SSF102114">
    <property type="entry name" value="Radical SAM enzymes"/>
    <property type="match status" value="1"/>
</dbReference>
<evidence type="ECO:0000256" key="2">
    <source>
        <dbReference type="ARBA" id="ARBA00022691"/>
    </source>
</evidence>
<dbReference type="AlphaFoldDB" id="A0A8J6TS63"/>
<dbReference type="InterPro" id="IPR050377">
    <property type="entry name" value="Radical_SAM_PqqE_MftC-like"/>
</dbReference>
<evidence type="ECO:0000259" key="6">
    <source>
        <dbReference type="Pfam" id="PF04055"/>
    </source>
</evidence>
<accession>A0A8J6TS63</accession>
<dbReference type="Gene3D" id="3.20.20.70">
    <property type="entry name" value="Aldolase class I"/>
    <property type="match status" value="1"/>
</dbReference>
<dbReference type="GO" id="GO:0003824">
    <property type="term" value="F:catalytic activity"/>
    <property type="evidence" value="ECO:0007669"/>
    <property type="project" value="InterPro"/>
</dbReference>
<dbReference type="PANTHER" id="PTHR11228">
    <property type="entry name" value="RADICAL SAM DOMAIN PROTEIN"/>
    <property type="match status" value="1"/>
</dbReference>
<dbReference type="GO" id="GO:0051536">
    <property type="term" value="F:iron-sulfur cluster binding"/>
    <property type="evidence" value="ECO:0007669"/>
    <property type="project" value="UniProtKB-KW"/>
</dbReference>
<sequence>MRKLAFGYSTKCNISCEHCVATEDLSVGRKMDHDKAKEIIVEMAQAGVGGISFSAGEPFLYFTKIAELVKLCSQIGIYTRIVTNSFWAKRAESSDRLVSELKKNGLCQLRLSYSRWHQKNVNRNNVLNAALSCQKIGLNYFISFITDFSKEDDQHEQFLRDHGLTFFPEPVIYAGRAESFNRRSILTDYQANCCDMNPYLTPDLDMYACCDAGIHFPETNFFYLGNLSDHTMEQLFTKSETDRLHNLIRTMGITNIASFTGMKAREIITYSKCELCRKLFNSPETLTRLRTEVSQLAAWSR</sequence>
<evidence type="ECO:0000256" key="5">
    <source>
        <dbReference type="ARBA" id="ARBA00023014"/>
    </source>
</evidence>
<evidence type="ECO:0000256" key="4">
    <source>
        <dbReference type="ARBA" id="ARBA00023004"/>
    </source>
</evidence>
<dbReference type="InterPro" id="IPR058240">
    <property type="entry name" value="rSAM_sf"/>
</dbReference>
<dbReference type="InterPro" id="IPR007197">
    <property type="entry name" value="rSAM"/>
</dbReference>
<protein>
    <submittedName>
        <fullName evidence="7">Radical SAM protein</fullName>
    </submittedName>
</protein>
<gene>
    <name evidence="7" type="ORF">H8D96_07570</name>
</gene>
<keyword evidence="5" id="KW-0411">Iron-sulfur</keyword>
<keyword evidence="2" id="KW-0949">S-adenosyl-L-methionine</keyword>
<dbReference type="InterPro" id="IPR013785">
    <property type="entry name" value="Aldolase_TIM"/>
</dbReference>
<comment type="cofactor">
    <cofactor evidence="1">
        <name>[4Fe-4S] cluster</name>
        <dbReference type="ChEBI" id="CHEBI:49883"/>
    </cofactor>
</comment>
<keyword evidence="3" id="KW-0479">Metal-binding</keyword>
<evidence type="ECO:0000313" key="8">
    <source>
        <dbReference type="Proteomes" id="UP000605201"/>
    </source>
</evidence>
<reference evidence="7 8" key="1">
    <citation type="submission" date="2020-08" db="EMBL/GenBank/DDBJ databases">
        <title>Bridging the membrane lipid divide: bacteria of the FCB group superphylum have the potential to synthesize archaeal ether lipids.</title>
        <authorList>
            <person name="Villanueva L."/>
            <person name="Von Meijenfeldt F.A.B."/>
            <person name="Westbye A.B."/>
            <person name="Yadav S."/>
            <person name="Hopmans E.C."/>
            <person name="Dutilh B.E."/>
            <person name="Sinninghe Damste J.S."/>
        </authorList>
    </citation>
    <scope>NUCLEOTIDE SEQUENCE [LARGE SCALE GENOMIC DNA]</scope>
    <source>
        <strain evidence="7">NIOZ-UU17</strain>
    </source>
</reference>
<dbReference type="Pfam" id="PF04055">
    <property type="entry name" value="Radical_SAM"/>
    <property type="match status" value="1"/>
</dbReference>
<organism evidence="7 8">
    <name type="scientific">Candidatus Desulfatibia vada</name>
    <dbReference type="NCBI Taxonomy" id="2841696"/>
    <lineage>
        <taxon>Bacteria</taxon>
        <taxon>Pseudomonadati</taxon>
        <taxon>Thermodesulfobacteriota</taxon>
        <taxon>Desulfobacteria</taxon>
        <taxon>Desulfobacterales</taxon>
        <taxon>Desulfobacterales incertae sedis</taxon>
        <taxon>Candidatus Desulfatibia</taxon>
    </lineage>
</organism>
<dbReference type="EMBL" id="JACNIG010000173">
    <property type="protein sequence ID" value="MBC8431765.1"/>
    <property type="molecule type" value="Genomic_DNA"/>
</dbReference>
<dbReference type="SFLD" id="SFLDS00029">
    <property type="entry name" value="Radical_SAM"/>
    <property type="match status" value="1"/>
</dbReference>
<comment type="caution">
    <text evidence="7">The sequence shown here is derived from an EMBL/GenBank/DDBJ whole genome shotgun (WGS) entry which is preliminary data.</text>
</comment>
<dbReference type="GO" id="GO:0046872">
    <property type="term" value="F:metal ion binding"/>
    <property type="evidence" value="ECO:0007669"/>
    <property type="project" value="UniProtKB-KW"/>
</dbReference>
<evidence type="ECO:0000256" key="1">
    <source>
        <dbReference type="ARBA" id="ARBA00001966"/>
    </source>
</evidence>